<dbReference type="InterPro" id="IPR051462">
    <property type="entry name" value="CBS_domain-containing"/>
</dbReference>
<reference evidence="6" key="1">
    <citation type="journal article" date="2015" name="PLoS Genet.">
        <title>Genome Sequence and Transcriptome Analyses of Chrysochromulina tobin: Metabolic Tools for Enhanced Algal Fitness in the Prominent Order Prymnesiales (Haptophyceae).</title>
        <authorList>
            <person name="Hovde B.T."/>
            <person name="Deodato C.R."/>
            <person name="Hunsperger H.M."/>
            <person name="Ryken S.A."/>
            <person name="Yost W."/>
            <person name="Jha R.K."/>
            <person name="Patterson J."/>
            <person name="Monnat R.J. Jr."/>
            <person name="Barlow S.B."/>
            <person name="Starkenburg S.R."/>
            <person name="Cattolico R.A."/>
        </authorList>
    </citation>
    <scope>NUCLEOTIDE SEQUENCE</scope>
    <source>
        <strain evidence="6">CCMP291</strain>
    </source>
</reference>
<keyword evidence="6" id="KW-1185">Reference proteome</keyword>
<dbReference type="SMART" id="SM00116">
    <property type="entry name" value="CBS"/>
    <property type="match status" value="2"/>
</dbReference>
<gene>
    <name evidence="5" type="ORF">Ctob_004156</name>
</gene>
<evidence type="ECO:0000313" key="6">
    <source>
        <dbReference type="Proteomes" id="UP000037460"/>
    </source>
</evidence>
<organism evidence="5 6">
    <name type="scientific">Chrysochromulina tobinii</name>
    <dbReference type="NCBI Taxonomy" id="1460289"/>
    <lineage>
        <taxon>Eukaryota</taxon>
        <taxon>Haptista</taxon>
        <taxon>Haptophyta</taxon>
        <taxon>Prymnesiophyceae</taxon>
        <taxon>Prymnesiales</taxon>
        <taxon>Chrysochromulinaceae</taxon>
        <taxon>Chrysochromulina</taxon>
    </lineage>
</organism>
<accession>A0A0M0JUY4</accession>
<comment type="caution">
    <text evidence="5">The sequence shown here is derived from an EMBL/GenBank/DDBJ whole genome shotgun (WGS) entry which is preliminary data.</text>
</comment>
<protein>
    <submittedName>
        <fullName evidence="5">Cbs pb1 domain-containing protein</fullName>
    </submittedName>
</protein>
<dbReference type="Proteomes" id="UP000037460">
    <property type="component" value="Unassembled WGS sequence"/>
</dbReference>
<proteinExistence type="predicted"/>
<dbReference type="EMBL" id="JWZX01002242">
    <property type="protein sequence ID" value="KOO30355.1"/>
    <property type="molecule type" value="Genomic_DNA"/>
</dbReference>
<feature type="compositionally biased region" description="Basic and acidic residues" evidence="3">
    <location>
        <begin position="7"/>
        <end position="17"/>
    </location>
</feature>
<dbReference type="AlphaFoldDB" id="A0A0M0JUY4"/>
<evidence type="ECO:0000256" key="1">
    <source>
        <dbReference type="ARBA" id="ARBA00022737"/>
    </source>
</evidence>
<evidence type="ECO:0000313" key="5">
    <source>
        <dbReference type="EMBL" id="KOO30355.1"/>
    </source>
</evidence>
<keyword evidence="1" id="KW-0677">Repeat</keyword>
<dbReference type="OrthoDB" id="418595at2759"/>
<dbReference type="PROSITE" id="PS51371">
    <property type="entry name" value="CBS"/>
    <property type="match status" value="1"/>
</dbReference>
<sequence length="298" mass="31422">MGADVSRLTDRSDRADDVGTVEDDASSSASRTVGELRPKHGVVVTPEMNVAEAAKLLAAQRQDACLVLSSAGAEVEEASLEGILTDVDIVRKVLALGLEPQTVLVRDVMTRNPICVRSSSGVDHALAKMRSKHCRHLPVVDAKGNISGLLDIAKLLFDVMQAAQGLRGGQRQLADLFEDETVMRMGGAKGSGAAPTQRLMQAALLMAERRSALLVSRTADQSTVDGILTPKDLLFKAVAAGKPTHTVSVEEVMTVAPDVMPSSATVMQALHQLSTGGYRSVPVVEPLTDCHSPSVAAL</sequence>
<dbReference type="PANTHER" id="PTHR48108">
    <property type="entry name" value="CBS DOMAIN-CONTAINING PROTEIN CBSX2, CHLOROPLASTIC"/>
    <property type="match status" value="1"/>
</dbReference>
<dbReference type="PANTHER" id="PTHR48108:SF26">
    <property type="entry name" value="CBS DOMAIN-CONTAINING PROTEIN DDB_G0289609"/>
    <property type="match status" value="1"/>
</dbReference>
<dbReference type="Gene3D" id="3.10.580.10">
    <property type="entry name" value="CBS-domain"/>
    <property type="match status" value="2"/>
</dbReference>
<feature type="domain" description="CBS" evidence="4">
    <location>
        <begin position="109"/>
        <end position="166"/>
    </location>
</feature>
<dbReference type="InterPro" id="IPR000644">
    <property type="entry name" value="CBS_dom"/>
</dbReference>
<evidence type="ECO:0000256" key="3">
    <source>
        <dbReference type="SAM" id="MobiDB-lite"/>
    </source>
</evidence>
<dbReference type="Pfam" id="PF00571">
    <property type="entry name" value="CBS"/>
    <property type="match status" value="2"/>
</dbReference>
<dbReference type="SUPFAM" id="SSF54631">
    <property type="entry name" value="CBS-domain pair"/>
    <property type="match status" value="2"/>
</dbReference>
<keyword evidence="2" id="KW-0129">CBS domain</keyword>
<dbReference type="InterPro" id="IPR046342">
    <property type="entry name" value="CBS_dom_sf"/>
</dbReference>
<evidence type="ECO:0000256" key="2">
    <source>
        <dbReference type="PROSITE-ProRule" id="PRU00703"/>
    </source>
</evidence>
<name>A0A0M0JUY4_9EUKA</name>
<feature type="region of interest" description="Disordered" evidence="3">
    <location>
        <begin position="1"/>
        <end position="34"/>
    </location>
</feature>
<evidence type="ECO:0000259" key="4">
    <source>
        <dbReference type="PROSITE" id="PS51371"/>
    </source>
</evidence>